<organism evidence="3 4">
    <name type="scientific">Vibrio marisflavi CECT 7928</name>
    <dbReference type="NCBI Taxonomy" id="634439"/>
    <lineage>
        <taxon>Bacteria</taxon>
        <taxon>Pseudomonadati</taxon>
        <taxon>Pseudomonadota</taxon>
        <taxon>Gammaproteobacteria</taxon>
        <taxon>Vibrionales</taxon>
        <taxon>Vibrionaceae</taxon>
        <taxon>Vibrio</taxon>
    </lineage>
</organism>
<proteinExistence type="inferred from homology"/>
<comment type="caution">
    <text evidence="3">The sequence shown here is derived from an EMBL/GenBank/DDBJ whole genome shotgun (WGS) entry which is preliminary data.</text>
</comment>
<gene>
    <name evidence="3" type="primary">baiA1</name>
    <name evidence="3" type="ORF">VMF7928_01973</name>
</gene>
<evidence type="ECO:0000256" key="1">
    <source>
        <dbReference type="ARBA" id="ARBA00006484"/>
    </source>
</evidence>
<dbReference type="NCBIfam" id="NF006464">
    <property type="entry name" value="PRK08862.1"/>
    <property type="match status" value="1"/>
</dbReference>
<name>A0ABM9A3U6_9VIBR</name>
<dbReference type="RefSeq" id="WP_237361292.1">
    <property type="nucleotide sequence ID" value="NZ_CAKLDM010000002.1"/>
</dbReference>
<keyword evidence="2 3" id="KW-0560">Oxidoreductase</keyword>
<dbReference type="GO" id="GO:0033792">
    <property type="term" value="F:3alpha-hydroxy bile acid-CoA-ester 3-dehydrogenase activity"/>
    <property type="evidence" value="ECO:0007669"/>
    <property type="project" value="UniProtKB-EC"/>
</dbReference>
<reference evidence="3" key="1">
    <citation type="submission" date="2021-11" db="EMBL/GenBank/DDBJ databases">
        <authorList>
            <person name="Rodrigo-Torres L."/>
            <person name="Arahal R. D."/>
            <person name="Lucena T."/>
        </authorList>
    </citation>
    <scope>NUCLEOTIDE SEQUENCE</scope>
    <source>
        <strain evidence="3">CECT 7928</strain>
    </source>
</reference>
<dbReference type="PANTHER" id="PTHR43639:SF1">
    <property type="entry name" value="SHORT-CHAIN DEHYDROGENASE_REDUCTASE FAMILY PROTEIN"/>
    <property type="match status" value="1"/>
</dbReference>
<dbReference type="PANTHER" id="PTHR43639">
    <property type="entry name" value="OXIDOREDUCTASE, SHORT-CHAIN DEHYDROGENASE/REDUCTASE FAMILY (AFU_ORTHOLOGUE AFUA_5G02870)"/>
    <property type="match status" value="1"/>
</dbReference>
<evidence type="ECO:0000313" key="4">
    <source>
        <dbReference type="Proteomes" id="UP000838748"/>
    </source>
</evidence>
<dbReference type="EC" id="1.1.1.395" evidence="3"/>
<dbReference type="SUPFAM" id="SSF51735">
    <property type="entry name" value="NAD(P)-binding Rossmann-fold domains"/>
    <property type="match status" value="1"/>
</dbReference>
<protein>
    <submittedName>
        <fullName evidence="3">3alpha-hydroxy bile acid-CoA-ester 3-dehydrogenase 1/3</fullName>
        <ecNumber evidence="3">1.1.1.395</ecNumber>
    </submittedName>
</protein>
<dbReference type="Pfam" id="PF00106">
    <property type="entry name" value="adh_short"/>
    <property type="match status" value="1"/>
</dbReference>
<dbReference type="InterPro" id="IPR036291">
    <property type="entry name" value="NAD(P)-bd_dom_sf"/>
</dbReference>
<evidence type="ECO:0000256" key="2">
    <source>
        <dbReference type="ARBA" id="ARBA00023002"/>
    </source>
</evidence>
<dbReference type="PRINTS" id="PR00081">
    <property type="entry name" value="GDHRDH"/>
</dbReference>
<dbReference type="InterPro" id="IPR002347">
    <property type="entry name" value="SDR_fam"/>
</dbReference>
<dbReference type="Proteomes" id="UP000838748">
    <property type="component" value="Unassembled WGS sequence"/>
</dbReference>
<comment type="similarity">
    <text evidence="1">Belongs to the short-chain dehydrogenases/reductases (SDR) family.</text>
</comment>
<dbReference type="Gene3D" id="3.40.50.720">
    <property type="entry name" value="NAD(P)-binding Rossmann-like Domain"/>
    <property type="match status" value="1"/>
</dbReference>
<sequence>MNIQSAIVVITSAGSTLGETLAAHFCELGAKVILCDQQQTRLTNTYELCLKISRDVHQFHISDYSKDSINQLFDFVSTTYGSSPDVLVNNWSGNQLPKLIDDSSDDLFSTAVSVMASTLFNFGQATAERMRTDNKKGVIVNVASLEDCQDLSGFENVTSMIAGFTQSWAKELTPFNIRVGGVVPALHPTSSGRQFHWAQVQDELIRNTEYIVSNEYFSGRVMSAEM</sequence>
<dbReference type="CDD" id="cd05233">
    <property type="entry name" value="SDR_c"/>
    <property type="match status" value="1"/>
</dbReference>
<keyword evidence="4" id="KW-1185">Reference proteome</keyword>
<accession>A0ABM9A3U6</accession>
<evidence type="ECO:0000313" key="3">
    <source>
        <dbReference type="EMBL" id="CAH0539205.1"/>
    </source>
</evidence>
<dbReference type="EMBL" id="CAKLDM010000002">
    <property type="protein sequence ID" value="CAH0539205.1"/>
    <property type="molecule type" value="Genomic_DNA"/>
</dbReference>